<accession>A0A3E3DYA0</accession>
<feature type="domain" description="SpoVT-AbrB" evidence="8">
    <location>
        <begin position="76"/>
        <end position="119"/>
    </location>
</feature>
<dbReference type="Pfam" id="PF02381">
    <property type="entry name" value="MraZ"/>
    <property type="match status" value="2"/>
</dbReference>
<comment type="subcellular location">
    <subcellularLocation>
        <location evidence="7">Cytoplasm</location>
        <location evidence="7">Nucleoid</location>
    </subcellularLocation>
</comment>
<dbReference type="InterPro" id="IPR007159">
    <property type="entry name" value="SpoVT-AbrB_dom"/>
</dbReference>
<keyword evidence="3" id="KW-0677">Repeat</keyword>
<name>A0A3E3DYA0_9FIRM</name>
<evidence type="ECO:0000256" key="5">
    <source>
        <dbReference type="ARBA" id="ARBA00023125"/>
    </source>
</evidence>
<dbReference type="GO" id="GO:0003700">
    <property type="term" value="F:DNA-binding transcription factor activity"/>
    <property type="evidence" value="ECO:0007669"/>
    <property type="project" value="UniProtKB-UniRule"/>
</dbReference>
<evidence type="ECO:0000259" key="8">
    <source>
        <dbReference type="PROSITE" id="PS51740"/>
    </source>
</evidence>
<dbReference type="NCBIfam" id="TIGR00242">
    <property type="entry name" value="division/cell wall cluster transcriptional repressor MraZ"/>
    <property type="match status" value="1"/>
</dbReference>
<dbReference type="SUPFAM" id="SSF89447">
    <property type="entry name" value="AbrB/MazE/MraZ-like"/>
    <property type="match status" value="1"/>
</dbReference>
<evidence type="ECO:0000256" key="1">
    <source>
        <dbReference type="ARBA" id="ARBA00013860"/>
    </source>
</evidence>
<evidence type="ECO:0000256" key="4">
    <source>
        <dbReference type="ARBA" id="ARBA00023015"/>
    </source>
</evidence>
<dbReference type="InterPro" id="IPR003444">
    <property type="entry name" value="MraZ"/>
</dbReference>
<dbReference type="PROSITE" id="PS51740">
    <property type="entry name" value="SPOVT_ABRB"/>
    <property type="match status" value="2"/>
</dbReference>
<dbReference type="InterPro" id="IPR037914">
    <property type="entry name" value="SpoVT-AbrB_sf"/>
</dbReference>
<feature type="domain" description="SpoVT-AbrB" evidence="8">
    <location>
        <begin position="5"/>
        <end position="47"/>
    </location>
</feature>
<dbReference type="PANTHER" id="PTHR34701">
    <property type="entry name" value="TRANSCRIPTIONAL REGULATOR MRAZ"/>
    <property type="match status" value="1"/>
</dbReference>
<gene>
    <name evidence="7 9" type="primary">mraZ</name>
    <name evidence="9" type="ORF">DW687_04830</name>
</gene>
<keyword evidence="5 7" id="KW-0238">DNA-binding</keyword>
<dbReference type="Gene3D" id="3.40.1550.20">
    <property type="entry name" value="Transcriptional regulator MraZ domain"/>
    <property type="match status" value="1"/>
</dbReference>
<reference evidence="9 10" key="1">
    <citation type="submission" date="2018-08" db="EMBL/GenBank/DDBJ databases">
        <title>A genome reference for cultivated species of the human gut microbiota.</title>
        <authorList>
            <person name="Zou Y."/>
            <person name="Xue W."/>
            <person name="Luo G."/>
        </authorList>
    </citation>
    <scope>NUCLEOTIDE SEQUENCE [LARGE SCALE GENOMIC DNA]</scope>
    <source>
        <strain evidence="9 10">AM25-6</strain>
    </source>
</reference>
<dbReference type="AlphaFoldDB" id="A0A3E3DYA0"/>
<dbReference type="PANTHER" id="PTHR34701:SF1">
    <property type="entry name" value="TRANSCRIPTIONAL REGULATOR MRAZ"/>
    <property type="match status" value="1"/>
</dbReference>
<dbReference type="InterPro" id="IPR035644">
    <property type="entry name" value="MraZ_C"/>
</dbReference>
<evidence type="ECO:0000313" key="10">
    <source>
        <dbReference type="Proteomes" id="UP000261212"/>
    </source>
</evidence>
<evidence type="ECO:0000256" key="7">
    <source>
        <dbReference type="HAMAP-Rule" id="MF_01008"/>
    </source>
</evidence>
<dbReference type="RefSeq" id="WP_007049476.1">
    <property type="nucleotide sequence ID" value="NZ_CABKNJ010000005.1"/>
</dbReference>
<protein>
    <recommendedName>
        <fullName evidence="1 7">Transcriptional regulator MraZ</fullName>
    </recommendedName>
</protein>
<dbReference type="Proteomes" id="UP000261212">
    <property type="component" value="Unassembled WGS sequence"/>
</dbReference>
<proteinExistence type="inferred from homology"/>
<dbReference type="GO" id="GO:2000143">
    <property type="term" value="P:negative regulation of DNA-templated transcription initiation"/>
    <property type="evidence" value="ECO:0007669"/>
    <property type="project" value="TreeGrafter"/>
</dbReference>
<dbReference type="GeneID" id="97999880"/>
<comment type="caution">
    <text evidence="9">The sequence shown here is derived from an EMBL/GenBank/DDBJ whole genome shotgun (WGS) entry which is preliminary data.</text>
</comment>
<sequence>MLSGEYNHSVDTKGRINVPAKFRCELGDSFIMCKGLDKCISVYPKSAWDELAAKIKSLPTTDRNARRFSRFILGSALECTPDKQGRTKVSASLMEYAGIEKDIVVVGVETKVEIWDSKEWAKYNDVSDDCMEDVAQEMFEAGITL</sequence>
<dbReference type="InterPro" id="IPR038619">
    <property type="entry name" value="MraZ_sf"/>
</dbReference>
<dbReference type="InterPro" id="IPR035642">
    <property type="entry name" value="MraZ_N"/>
</dbReference>
<dbReference type="CDD" id="cd16321">
    <property type="entry name" value="MraZ_C"/>
    <property type="match status" value="1"/>
</dbReference>
<dbReference type="GO" id="GO:0009295">
    <property type="term" value="C:nucleoid"/>
    <property type="evidence" value="ECO:0007669"/>
    <property type="project" value="UniProtKB-SubCell"/>
</dbReference>
<dbReference type="InterPro" id="IPR020603">
    <property type="entry name" value="MraZ_dom"/>
</dbReference>
<evidence type="ECO:0000313" key="9">
    <source>
        <dbReference type="EMBL" id="RGD74095.1"/>
    </source>
</evidence>
<dbReference type="HAMAP" id="MF_01008">
    <property type="entry name" value="MraZ"/>
    <property type="match status" value="1"/>
</dbReference>
<dbReference type="GO" id="GO:0000976">
    <property type="term" value="F:transcription cis-regulatory region binding"/>
    <property type="evidence" value="ECO:0007669"/>
    <property type="project" value="TreeGrafter"/>
</dbReference>
<comment type="similarity">
    <text evidence="7">Belongs to the MraZ family.</text>
</comment>
<evidence type="ECO:0000256" key="6">
    <source>
        <dbReference type="ARBA" id="ARBA00023163"/>
    </source>
</evidence>
<organism evidence="9 10">
    <name type="scientific">Anaerofustis stercorihominis</name>
    <dbReference type="NCBI Taxonomy" id="214853"/>
    <lineage>
        <taxon>Bacteria</taxon>
        <taxon>Bacillati</taxon>
        <taxon>Bacillota</taxon>
        <taxon>Clostridia</taxon>
        <taxon>Eubacteriales</taxon>
        <taxon>Eubacteriaceae</taxon>
        <taxon>Anaerofustis</taxon>
    </lineage>
</organism>
<dbReference type="EMBL" id="QUSM01000003">
    <property type="protein sequence ID" value="RGD74095.1"/>
    <property type="molecule type" value="Genomic_DNA"/>
</dbReference>
<dbReference type="GO" id="GO:0005737">
    <property type="term" value="C:cytoplasm"/>
    <property type="evidence" value="ECO:0007669"/>
    <property type="project" value="UniProtKB-UniRule"/>
</dbReference>
<dbReference type="CDD" id="cd16320">
    <property type="entry name" value="MraZ_N"/>
    <property type="match status" value="1"/>
</dbReference>
<comment type="subunit">
    <text evidence="7">Forms oligomers.</text>
</comment>
<keyword evidence="2 7" id="KW-0963">Cytoplasm</keyword>
<keyword evidence="4 7" id="KW-0805">Transcription regulation</keyword>
<keyword evidence="6 7" id="KW-0804">Transcription</keyword>
<evidence type="ECO:0000256" key="3">
    <source>
        <dbReference type="ARBA" id="ARBA00022737"/>
    </source>
</evidence>
<evidence type="ECO:0000256" key="2">
    <source>
        <dbReference type="ARBA" id="ARBA00022490"/>
    </source>
</evidence>